<dbReference type="InterPro" id="IPR002110">
    <property type="entry name" value="Ankyrin_rpt"/>
</dbReference>
<reference evidence="2 3" key="1">
    <citation type="submission" date="2018-10" db="EMBL/GenBank/DDBJ databases">
        <title>Fifty Aureobasidium pullulans genomes reveal a recombining polyextremotolerant generalist.</title>
        <authorList>
            <person name="Gostincar C."/>
            <person name="Turk M."/>
            <person name="Zajc J."/>
            <person name="Gunde-Cimerman N."/>
        </authorList>
    </citation>
    <scope>NUCLEOTIDE SEQUENCE [LARGE SCALE GENOMIC DNA]</scope>
    <source>
        <strain evidence="2 3">EXF-9785</strain>
    </source>
</reference>
<dbReference type="Gene3D" id="1.25.40.20">
    <property type="entry name" value="Ankyrin repeat-containing domain"/>
    <property type="match status" value="1"/>
</dbReference>
<evidence type="ECO:0000313" key="2">
    <source>
        <dbReference type="EMBL" id="THX35916.1"/>
    </source>
</evidence>
<gene>
    <name evidence="2" type="ORF">D6D10_07102</name>
</gene>
<comment type="caution">
    <text evidence="2">The sequence shown here is derived from an EMBL/GenBank/DDBJ whole genome shotgun (WGS) entry which is preliminary data.</text>
</comment>
<dbReference type="InterPro" id="IPR036770">
    <property type="entry name" value="Ankyrin_rpt-contain_sf"/>
</dbReference>
<organism evidence="2 3">
    <name type="scientific">Aureobasidium pullulans</name>
    <name type="common">Black yeast</name>
    <name type="synonym">Pullularia pullulans</name>
    <dbReference type="NCBI Taxonomy" id="5580"/>
    <lineage>
        <taxon>Eukaryota</taxon>
        <taxon>Fungi</taxon>
        <taxon>Dikarya</taxon>
        <taxon>Ascomycota</taxon>
        <taxon>Pezizomycotina</taxon>
        <taxon>Dothideomycetes</taxon>
        <taxon>Dothideomycetidae</taxon>
        <taxon>Dothideales</taxon>
        <taxon>Saccotheciaceae</taxon>
        <taxon>Aureobasidium</taxon>
    </lineage>
</organism>
<dbReference type="AlphaFoldDB" id="A0A4S9ENB1"/>
<feature type="non-terminal residue" evidence="2">
    <location>
        <position position="1"/>
    </location>
</feature>
<dbReference type="InterPro" id="IPR052374">
    <property type="entry name" value="SERAC1"/>
</dbReference>
<sequence length="571" mass="63623">SLTADSWCQVRTVTEDDTGIEILYQPSNPNIDVVAIHGLGAHPDDTWCKNIGTPESPQWVNWLKDPDMLPSIASSARIMRYGYESAWFGSEKIKQSTADAAEEFLDDLKGLRENSPDRPLIIIAHCYGGLVALKASGPSPRAAMIHARLHNKRWPDLLSYTTGLVFFGTPFRGAEGISQSELLQAAIEEHKVVEAQALRIFDPGNDPLEDLVTDFCRLHSVPHKAQIACFFEQKPSNIMAVVGKNAQKSFVVSRSSGCLDESESTQKYRLARTHFDMNKFGKPSERGFTKVAQVVKGMVEAAPNLLLSRLEVVDEPNSIAAVRRLVEVTDSSLEEACQEHAERIQEDMTILIEMAFQKANFTKSTAMNKVHGPQSSSHRDADLRRILAIVRIDTTVKINRRIQHRSITSNVTRSVAQTYKDTISIANGRFDIRTTKCKTETDQDASFASVVTFTADESQYKQFSLSMHFFQRYGNNGSNVLPPCIIAHAVIPDDSPTIQAVRNGNLTEFKRLLENGKARVWDCDSEGRSLLKFAIHYLEPAMVEYLIAQGLDVNSVEKSLGGSRSRMFDIT</sequence>
<dbReference type="Proteomes" id="UP000308953">
    <property type="component" value="Unassembled WGS sequence"/>
</dbReference>
<accession>A0A4S9ENB1</accession>
<feature type="repeat" description="ANK" evidence="1">
    <location>
        <begin position="526"/>
        <end position="558"/>
    </location>
</feature>
<dbReference type="PANTHER" id="PTHR48182:SF3">
    <property type="entry name" value="DUF676 DOMAIN-CONTAINING PROTEIN"/>
    <property type="match status" value="1"/>
</dbReference>
<dbReference type="PANTHER" id="PTHR48182">
    <property type="entry name" value="PROTEIN SERAC1"/>
    <property type="match status" value="1"/>
</dbReference>
<evidence type="ECO:0000256" key="1">
    <source>
        <dbReference type="PROSITE-ProRule" id="PRU00023"/>
    </source>
</evidence>
<dbReference type="SUPFAM" id="SSF53474">
    <property type="entry name" value="alpha/beta-Hydrolases"/>
    <property type="match status" value="1"/>
</dbReference>
<evidence type="ECO:0000313" key="3">
    <source>
        <dbReference type="Proteomes" id="UP000308953"/>
    </source>
</evidence>
<dbReference type="Gene3D" id="3.40.50.1820">
    <property type="entry name" value="alpha/beta hydrolase"/>
    <property type="match status" value="1"/>
</dbReference>
<keyword evidence="1" id="KW-0040">ANK repeat</keyword>
<name>A0A4S9ENB1_AURPU</name>
<dbReference type="SUPFAM" id="SSF48403">
    <property type="entry name" value="Ankyrin repeat"/>
    <property type="match status" value="1"/>
</dbReference>
<dbReference type="InterPro" id="IPR029058">
    <property type="entry name" value="AB_hydrolase_fold"/>
</dbReference>
<dbReference type="EMBL" id="QZAV01000193">
    <property type="protein sequence ID" value="THX35916.1"/>
    <property type="molecule type" value="Genomic_DNA"/>
</dbReference>
<protein>
    <submittedName>
        <fullName evidence="2">Uncharacterized protein</fullName>
    </submittedName>
</protein>
<dbReference type="PROSITE" id="PS50088">
    <property type="entry name" value="ANK_REPEAT"/>
    <property type="match status" value="1"/>
</dbReference>
<proteinExistence type="predicted"/>